<evidence type="ECO:0000313" key="1">
    <source>
        <dbReference type="EMBL" id="KAJ8600819.1"/>
    </source>
</evidence>
<dbReference type="AlphaFoldDB" id="A0AAD7UAE3"/>
<accession>A0AAD7UAE3</accession>
<dbReference type="Proteomes" id="UP001230188">
    <property type="component" value="Unassembled WGS sequence"/>
</dbReference>
<keyword evidence="2" id="KW-1185">Reference proteome</keyword>
<organism evidence="1 2">
    <name type="scientific">Chrysophaeum taylorii</name>
    <dbReference type="NCBI Taxonomy" id="2483200"/>
    <lineage>
        <taxon>Eukaryota</taxon>
        <taxon>Sar</taxon>
        <taxon>Stramenopiles</taxon>
        <taxon>Ochrophyta</taxon>
        <taxon>Pelagophyceae</taxon>
        <taxon>Pelagomonadales</taxon>
        <taxon>Pelagomonadaceae</taxon>
        <taxon>Chrysophaeum</taxon>
    </lineage>
</organism>
<dbReference type="InterPro" id="IPR011989">
    <property type="entry name" value="ARM-like"/>
</dbReference>
<gene>
    <name evidence="1" type="ORF">CTAYLR_006421</name>
</gene>
<evidence type="ECO:0000313" key="2">
    <source>
        <dbReference type="Proteomes" id="UP001230188"/>
    </source>
</evidence>
<evidence type="ECO:0008006" key="3">
    <source>
        <dbReference type="Google" id="ProtNLM"/>
    </source>
</evidence>
<dbReference type="InterPro" id="IPR016024">
    <property type="entry name" value="ARM-type_fold"/>
</dbReference>
<dbReference type="SUPFAM" id="SSF48371">
    <property type="entry name" value="ARM repeat"/>
    <property type="match status" value="1"/>
</dbReference>
<name>A0AAD7UAE3_9STRA</name>
<comment type="caution">
    <text evidence="1">The sequence shown here is derived from an EMBL/GenBank/DDBJ whole genome shotgun (WGS) entry which is preliminary data.</text>
</comment>
<sequence length="1053" mass="111015">MATLEQLLSADNEERRGAEAALQAYLRDAPLAAVEMLVRELRSGGTAPLRWLAAVLLRKAVVTKPEIWWLLSDEQRAAALGEVIEELRTTRDVGLRRRCADAVAAAAQAGLDREDAFGANAVRWCLDNARTLCGLEVLERICAEASPLALAHGDAIAATLAAVLMEDAAANNVPEEEVKVGAARAAIAWCLEVETDRQVAIGSRLAELVVECLGGMSYSPSNDDHVAFVLRAVCDLADDGSTTLFARRAIVEPRAFSFARFAAGIAALPETRVSEGCRCAALDAVASCVSVSSFFSQGEALLLEISRVAFRALVDFATTIDRADWCVSGRDYFFARMLEVEEEEEDGSSMRRSLVVSFDEGVPAAALRALERVVSSTLDADGARLSASLTPWLAPLLAGRGRPEARRAALAALVVVSATGVPDAIVARVAEIAVSDPFFAVRAAAFECLEAIVEEGEEDEEEEDDDEDWSFFWTGLALDKNDIASEFSDESSPGDKEVRAKIVCAAAVRALGERGPGVEQTYAARSAARALGVAANQVGSNPSAVIPALARAIVAARKDFFEDADRVVASALLAAEAAIALAGVRRAENEVVVPLAAGLVDAGLAALASATRGGNAAEEKVAGAALAVAAAVEAGLRLLAPRCDHDPRVVAAFERVATFALDRRTIDVAGVVERGCLRHLPRAALATDDWTVARNAIALACAVAERGSRSTTEACRALYDILRTTRGVVSALTAFDDLAMRLAATLGDLARRSTSTAVVVFSAATVQRLFEDRVAAAAAHLILPDSPRRLVAATLPLFGDALRHPRAPASCSGVEFSTIDALAAVAECLAECLAAAPDPYPTTGILVAVLDAAADLATAGDDGHLFERLATVLDLALERAVSAARADFFRDKAYPLLASWLSAENTHKIHPRFRVFLVASCAAFFEYFPDRAPAADLVLRSVRAPAPALRRAAVARVAAVADPNSLVRAVDALVDLADEADDPDLRDAAVAGLVSINARLPGGWSAPDHASLASKILARLPLRRAADLALPHGGLRDRRRRCGLLAGPAPPHC</sequence>
<protein>
    <recommendedName>
        <fullName evidence="3">Importin N-terminal domain-containing protein</fullName>
    </recommendedName>
</protein>
<dbReference type="Gene3D" id="1.25.10.10">
    <property type="entry name" value="Leucine-rich Repeat Variant"/>
    <property type="match status" value="1"/>
</dbReference>
<reference evidence="1" key="1">
    <citation type="submission" date="2023-01" db="EMBL/GenBank/DDBJ databases">
        <title>Metagenome sequencing of chrysophaentin producing Chrysophaeum taylorii.</title>
        <authorList>
            <person name="Davison J."/>
            <person name="Bewley C."/>
        </authorList>
    </citation>
    <scope>NUCLEOTIDE SEQUENCE</scope>
    <source>
        <strain evidence="1">NIES-1699</strain>
    </source>
</reference>
<proteinExistence type="predicted"/>
<dbReference type="EMBL" id="JAQMWT010000471">
    <property type="protein sequence ID" value="KAJ8600819.1"/>
    <property type="molecule type" value="Genomic_DNA"/>
</dbReference>